<protein>
    <recommendedName>
        <fullName evidence="2">Peptide chain release factor 1</fullName>
    </recommendedName>
</protein>
<dbReference type="AlphaFoldDB" id="K1XHX1"/>
<dbReference type="EMBL" id="AMFJ01034202">
    <property type="protein sequence ID" value="EKD29945.1"/>
    <property type="molecule type" value="Genomic_DNA"/>
</dbReference>
<sequence length="46" mass="5444">MKFNLDNLVTEYTTLDKELENPEVYSDPKRLKELMQKKKSLELAVT</sequence>
<name>K1XHX1_9BACT</name>
<organism evidence="1">
    <name type="scientific">uncultured bacterium</name>
    <name type="common">gcode 4</name>
    <dbReference type="NCBI Taxonomy" id="1234023"/>
    <lineage>
        <taxon>Bacteria</taxon>
        <taxon>environmental samples</taxon>
    </lineage>
</organism>
<feature type="non-terminal residue" evidence="1">
    <location>
        <position position="46"/>
    </location>
</feature>
<gene>
    <name evidence="1" type="ORF">ACD_78C00202G0002</name>
</gene>
<proteinExistence type="predicted"/>
<dbReference type="Gene3D" id="1.20.58.410">
    <property type="entry name" value="Release factor"/>
    <property type="match status" value="1"/>
</dbReference>
<evidence type="ECO:0008006" key="2">
    <source>
        <dbReference type="Google" id="ProtNLM"/>
    </source>
</evidence>
<evidence type="ECO:0000313" key="1">
    <source>
        <dbReference type="EMBL" id="EKD29945.1"/>
    </source>
</evidence>
<reference evidence="1" key="1">
    <citation type="journal article" date="2012" name="Science">
        <title>Fermentation, hydrogen, and sulfur metabolism in multiple uncultivated bacterial phyla.</title>
        <authorList>
            <person name="Wrighton K.C."/>
            <person name="Thomas B.C."/>
            <person name="Sharon I."/>
            <person name="Miller C.S."/>
            <person name="Castelle C.J."/>
            <person name="VerBerkmoes N.C."/>
            <person name="Wilkins M.J."/>
            <person name="Hettich R.L."/>
            <person name="Lipton M.S."/>
            <person name="Williams K.H."/>
            <person name="Long P.E."/>
            <person name="Banfield J.F."/>
        </authorList>
    </citation>
    <scope>NUCLEOTIDE SEQUENCE [LARGE SCALE GENOMIC DNA]</scope>
</reference>
<comment type="caution">
    <text evidence="1">The sequence shown here is derived from an EMBL/GenBank/DDBJ whole genome shotgun (WGS) entry which is preliminary data.</text>
</comment>
<accession>K1XHX1</accession>